<feature type="transmembrane region" description="Helical" evidence="1">
    <location>
        <begin position="51"/>
        <end position="72"/>
    </location>
</feature>
<feature type="transmembrane region" description="Helical" evidence="1">
    <location>
        <begin position="84"/>
        <end position="105"/>
    </location>
</feature>
<keyword evidence="1" id="KW-0812">Transmembrane</keyword>
<feature type="transmembrane region" description="Helical" evidence="1">
    <location>
        <begin position="5"/>
        <end position="27"/>
    </location>
</feature>
<name>A0ABW2S2L4_9NOCA</name>
<evidence type="ECO:0000313" key="3">
    <source>
        <dbReference type="Proteomes" id="UP001596484"/>
    </source>
</evidence>
<dbReference type="EMBL" id="JBHTCS010000024">
    <property type="protein sequence ID" value="MFC7450033.1"/>
    <property type="molecule type" value="Genomic_DNA"/>
</dbReference>
<reference evidence="3" key="1">
    <citation type="journal article" date="2019" name="Int. J. Syst. Evol. Microbiol.">
        <title>The Global Catalogue of Microorganisms (GCM) 10K type strain sequencing project: providing services to taxonomists for standard genome sequencing and annotation.</title>
        <authorList>
            <consortium name="The Broad Institute Genomics Platform"/>
            <consortium name="The Broad Institute Genome Sequencing Center for Infectious Disease"/>
            <person name="Wu L."/>
            <person name="Ma J."/>
        </authorList>
    </citation>
    <scope>NUCLEOTIDE SEQUENCE [LARGE SCALE GENOMIC DNA]</scope>
    <source>
        <strain evidence="3">ICMP 19430</strain>
    </source>
</reference>
<feature type="transmembrane region" description="Helical" evidence="1">
    <location>
        <begin position="142"/>
        <end position="164"/>
    </location>
</feature>
<evidence type="ECO:0000256" key="1">
    <source>
        <dbReference type="SAM" id="Phobius"/>
    </source>
</evidence>
<keyword evidence="1" id="KW-0472">Membrane</keyword>
<keyword evidence="1" id="KW-1133">Transmembrane helix</keyword>
<comment type="caution">
    <text evidence="2">The sequence shown here is derived from an EMBL/GenBank/DDBJ whole genome shotgun (WGS) entry which is preliminary data.</text>
</comment>
<evidence type="ECO:0008006" key="4">
    <source>
        <dbReference type="Google" id="ProtNLM"/>
    </source>
</evidence>
<protein>
    <recommendedName>
        <fullName evidence="4">DUF4386 domain-containing protein</fullName>
    </recommendedName>
</protein>
<organism evidence="2 3">
    <name type="scientific">Rhodococcus daqingensis</name>
    <dbReference type="NCBI Taxonomy" id="2479363"/>
    <lineage>
        <taxon>Bacteria</taxon>
        <taxon>Bacillati</taxon>
        <taxon>Actinomycetota</taxon>
        <taxon>Actinomycetes</taxon>
        <taxon>Mycobacteriales</taxon>
        <taxon>Nocardiaceae</taxon>
        <taxon>Rhodococcus</taxon>
    </lineage>
</organism>
<dbReference type="RefSeq" id="WP_378407604.1">
    <property type="nucleotide sequence ID" value="NZ_JBHTCS010000024.1"/>
</dbReference>
<feature type="transmembrane region" description="Helical" evidence="1">
    <location>
        <begin position="171"/>
        <end position="192"/>
    </location>
</feature>
<feature type="transmembrane region" description="Helical" evidence="1">
    <location>
        <begin position="198"/>
        <end position="223"/>
    </location>
</feature>
<evidence type="ECO:0000313" key="2">
    <source>
        <dbReference type="EMBL" id="MFC7450033.1"/>
    </source>
</evidence>
<proteinExistence type="predicted"/>
<keyword evidence="3" id="KW-1185">Reference proteome</keyword>
<dbReference type="Proteomes" id="UP001596484">
    <property type="component" value="Unassembled WGS sequence"/>
</dbReference>
<accession>A0ABW2S2L4</accession>
<sequence>MPNHLVLRIGGVAAIVGGILIVGGVVLHPRERGQLHDAESLLEVVAGSGRWVGLHVVILIGIALLLGAFYGLTHSVTGERGTAWARLAWSFAIVGVGLGVLLMLIESVALPALAETWSGADPAQRDLAASAGSVGYELAMTLAAGSAVLLCGATPLLYGVAIVAGDGYPSWLGWVGVIVGSISSIVGVTQMVTGVTMLTGMVLFPIGLLVVAVWSIWLGALMVRKATPAASLP</sequence>
<gene>
    <name evidence="2" type="ORF">ACFQS9_19225</name>
</gene>